<dbReference type="GO" id="GO:0030288">
    <property type="term" value="C:outer membrane-bounded periplasmic space"/>
    <property type="evidence" value="ECO:0007669"/>
    <property type="project" value="TreeGrafter"/>
</dbReference>
<name>A0A1M7JNN6_RUMFL</name>
<dbReference type="OrthoDB" id="9806267at2"/>
<protein>
    <submittedName>
        <fullName evidence="3">N-acetylmuramoyl-L-alanine amidase</fullName>
    </submittedName>
</protein>
<feature type="domain" description="MurNAc-LAA" evidence="2">
    <location>
        <begin position="122"/>
        <end position="237"/>
    </location>
</feature>
<reference evidence="3 4" key="1">
    <citation type="submission" date="2016-11" db="EMBL/GenBank/DDBJ databases">
        <authorList>
            <person name="Jaros S."/>
            <person name="Januszkiewicz K."/>
            <person name="Wedrychowicz H."/>
        </authorList>
    </citation>
    <scope>NUCLEOTIDE SEQUENCE [LARGE SCALE GENOMIC DNA]</scope>
    <source>
        <strain evidence="3 4">Y1</strain>
    </source>
</reference>
<dbReference type="GO" id="GO:0009253">
    <property type="term" value="P:peptidoglycan catabolic process"/>
    <property type="evidence" value="ECO:0007669"/>
    <property type="project" value="InterPro"/>
</dbReference>
<evidence type="ECO:0000259" key="2">
    <source>
        <dbReference type="SMART" id="SM00646"/>
    </source>
</evidence>
<evidence type="ECO:0000313" key="3">
    <source>
        <dbReference type="EMBL" id="SHM54586.1"/>
    </source>
</evidence>
<dbReference type="RefSeq" id="WP_072950538.1">
    <property type="nucleotide sequence ID" value="NZ_FRCT01000006.1"/>
</dbReference>
<dbReference type="CDD" id="cd02696">
    <property type="entry name" value="MurNAc-LAA"/>
    <property type="match status" value="1"/>
</dbReference>
<dbReference type="PANTHER" id="PTHR30404:SF0">
    <property type="entry name" value="N-ACETYLMURAMOYL-L-ALANINE AMIDASE AMIC"/>
    <property type="match status" value="1"/>
</dbReference>
<gene>
    <name evidence="3" type="ORF">SAMN04487860_106124</name>
</gene>
<dbReference type="AlphaFoldDB" id="A0A1M7JNN6"/>
<dbReference type="Gene3D" id="3.40.630.40">
    <property type="entry name" value="Zn-dependent exopeptidases"/>
    <property type="match status" value="1"/>
</dbReference>
<organism evidence="3 4">
    <name type="scientific">Ruminococcus flavefaciens</name>
    <dbReference type="NCBI Taxonomy" id="1265"/>
    <lineage>
        <taxon>Bacteria</taxon>
        <taxon>Bacillati</taxon>
        <taxon>Bacillota</taxon>
        <taxon>Clostridia</taxon>
        <taxon>Eubacteriales</taxon>
        <taxon>Oscillospiraceae</taxon>
        <taxon>Ruminococcus</taxon>
    </lineage>
</organism>
<dbReference type="Proteomes" id="UP000184394">
    <property type="component" value="Unassembled WGS sequence"/>
</dbReference>
<evidence type="ECO:0000256" key="1">
    <source>
        <dbReference type="ARBA" id="ARBA00022801"/>
    </source>
</evidence>
<dbReference type="InterPro" id="IPR050695">
    <property type="entry name" value="N-acetylmuramoyl_amidase_3"/>
</dbReference>
<dbReference type="PANTHER" id="PTHR30404">
    <property type="entry name" value="N-ACETYLMURAMOYL-L-ALANINE AMIDASE"/>
    <property type="match status" value="1"/>
</dbReference>
<dbReference type="GO" id="GO:0008745">
    <property type="term" value="F:N-acetylmuramoyl-L-alanine amidase activity"/>
    <property type="evidence" value="ECO:0007669"/>
    <property type="project" value="InterPro"/>
</dbReference>
<proteinExistence type="predicted"/>
<dbReference type="EMBL" id="FRCT01000006">
    <property type="protein sequence ID" value="SHM54586.1"/>
    <property type="molecule type" value="Genomic_DNA"/>
</dbReference>
<evidence type="ECO:0000313" key="4">
    <source>
        <dbReference type="Proteomes" id="UP000184394"/>
    </source>
</evidence>
<dbReference type="Pfam" id="PF01520">
    <property type="entry name" value="Amidase_3"/>
    <property type="match status" value="1"/>
</dbReference>
<accession>A0A1M7JNN6</accession>
<sequence>MRKVHRKIVSGALLCGCAVFTLYGASRIAEKAENGALPVSLTDLDSEPPVIVLDAGHGGIDGGCTSAEGVPEKGINLDILLKLRDMLEVNGFEVRVTRDTDRSIHDEGIEGIAAQKSSDMDNRLAIFNESDNAVCISIHQNQFTDPKYSGAQMFYSGSNSTSEALARALQAKFREYLQPENEREIKLCGKELFLCYYSNNPTVMAECGFLSNPEEAALLNTEEYRTKVAFTLFSGINDFVNRKK</sequence>
<dbReference type="InterPro" id="IPR002508">
    <property type="entry name" value="MurNAc-LAA_cat"/>
</dbReference>
<dbReference type="SMART" id="SM00646">
    <property type="entry name" value="Ami_3"/>
    <property type="match status" value="1"/>
</dbReference>
<keyword evidence="1" id="KW-0378">Hydrolase</keyword>
<dbReference type="SUPFAM" id="SSF53187">
    <property type="entry name" value="Zn-dependent exopeptidases"/>
    <property type="match status" value="1"/>
</dbReference>